<organism evidence="1 2">
    <name type="scientific">Bifidobacterium longum</name>
    <dbReference type="NCBI Taxonomy" id="216816"/>
    <lineage>
        <taxon>Bacteria</taxon>
        <taxon>Bacillati</taxon>
        <taxon>Actinomycetota</taxon>
        <taxon>Actinomycetes</taxon>
        <taxon>Bifidobacteriales</taxon>
        <taxon>Bifidobacteriaceae</taxon>
        <taxon>Bifidobacterium</taxon>
    </lineage>
</organism>
<dbReference type="RefSeq" id="WP_217737503.1">
    <property type="nucleotide sequence ID" value="NZ_JAHOFX010000045.1"/>
</dbReference>
<feature type="non-terminal residue" evidence="1">
    <location>
        <position position="1"/>
    </location>
</feature>
<gene>
    <name evidence="1" type="ORF">KSW34_11005</name>
</gene>
<protein>
    <submittedName>
        <fullName evidence="1">Uncharacterized protein</fullName>
    </submittedName>
</protein>
<comment type="caution">
    <text evidence="1">The sequence shown here is derived from an EMBL/GenBank/DDBJ whole genome shotgun (WGS) entry which is preliminary data.</text>
</comment>
<proteinExistence type="predicted"/>
<evidence type="ECO:0000313" key="2">
    <source>
        <dbReference type="Proteomes" id="UP001195937"/>
    </source>
</evidence>
<sequence>ACPDSRKSRRTKTQGIVATTSFHRRVEIDVSHAHIFSPEPDIVEKRIEKFGRWACRESPLTAHAAHRQLSESSLIQYTDKNHYVRITICSPVAHQSTAW</sequence>
<dbReference type="AlphaFoldDB" id="A0AAW4NH76"/>
<reference evidence="1" key="1">
    <citation type="submission" date="2021-06" db="EMBL/GenBank/DDBJ databases">
        <title>Collection of gut derived symbiotic bacterial strains cultured from healthy donors.</title>
        <authorList>
            <person name="Lin H."/>
            <person name="Littmann E."/>
            <person name="Pamer E.G."/>
        </authorList>
    </citation>
    <scope>NUCLEOTIDE SEQUENCE</scope>
    <source>
        <strain evidence="1">MSK.19.9</strain>
    </source>
</reference>
<name>A0AAW4NH76_BIFLN</name>
<dbReference type="EMBL" id="JAHOFX010000045">
    <property type="protein sequence ID" value="MBV3439482.1"/>
    <property type="molecule type" value="Genomic_DNA"/>
</dbReference>
<dbReference type="Proteomes" id="UP001195937">
    <property type="component" value="Unassembled WGS sequence"/>
</dbReference>
<evidence type="ECO:0000313" key="1">
    <source>
        <dbReference type="EMBL" id="MBV3439482.1"/>
    </source>
</evidence>
<accession>A0AAW4NH76</accession>